<reference evidence="4" key="1">
    <citation type="submission" date="2011-03" db="EMBL/GenBank/DDBJ databases">
        <authorList>
            <person name="Voget S."/>
            <person name="Streit W.R."/>
            <person name="Jaeger K.E."/>
            <person name="Daniel R."/>
        </authorList>
    </citation>
    <scope>NUCLEOTIDE SEQUENCE [LARGE SCALE GENOMIC DNA]</scope>
    <source>
        <strain evidence="4">PG1</strain>
    </source>
</reference>
<organism evidence="3 4">
    <name type="scientific">Burkholderia plantarii</name>
    <dbReference type="NCBI Taxonomy" id="41899"/>
    <lineage>
        <taxon>Bacteria</taxon>
        <taxon>Pseudomonadati</taxon>
        <taxon>Pseudomonadota</taxon>
        <taxon>Betaproteobacteria</taxon>
        <taxon>Burkholderiales</taxon>
        <taxon>Burkholderiaceae</taxon>
        <taxon>Burkholderia</taxon>
    </lineage>
</organism>
<feature type="transmembrane region" description="Helical" evidence="2">
    <location>
        <begin position="12"/>
        <end position="30"/>
    </location>
</feature>
<dbReference type="RefSeq" id="WP_042624253.1">
    <property type="nucleotide sequence ID" value="NZ_CP002580.1"/>
</dbReference>
<dbReference type="KEGG" id="bgp:BGL_1c10250"/>
<dbReference type="Proteomes" id="UP000031838">
    <property type="component" value="Chromosome 1"/>
</dbReference>
<feature type="transmembrane region" description="Helical" evidence="2">
    <location>
        <begin position="90"/>
        <end position="110"/>
    </location>
</feature>
<evidence type="ECO:0000256" key="2">
    <source>
        <dbReference type="SAM" id="Phobius"/>
    </source>
</evidence>
<proteinExistence type="predicted"/>
<gene>
    <name evidence="3" type="ORF">BGL_1c10250</name>
</gene>
<dbReference type="HOGENOM" id="CLU_053480_0_0_4"/>
<protein>
    <submittedName>
        <fullName evidence="3">Uncharacterized protein</fullName>
    </submittedName>
</protein>
<keyword evidence="2" id="KW-0812">Transmembrane</keyword>
<sequence>MARTKITRASPAPGAGVIFALRAIGLVLFVRWLHAMAQMDWSTLSTMASSPWACVNLVFLFLLMTLPGAAARAERPSHPLPQWLRQALRLFALLGFLFAVWSVGAFVWFAGWRRALHAVIASNGWLVAAPVLYAAVVWICRPQPLWRTNIAARRFAIGRYAISLDVLTRTVVVWMESRKVGQYDARELAIRWPRGTVLPFATVGESQAAAVPAEVAPIAPVAAEPVAPVALVSPAEPAPAIAPGGVSAAAGAGDTSDAVVGHAVDHAAGPHSGEGAAPSNLPANLEPAPVGANSGPAPAPAVVEAAADMAPEAAATAGPKPAEPDPSRPGVPATSDMPRGRPFSRPKVELLWNSPAAVGHNRKIVMRAPLATEGDRVAARALDATLRQFG</sequence>
<accession>A0A0B6RTQ4</accession>
<evidence type="ECO:0000256" key="1">
    <source>
        <dbReference type="SAM" id="MobiDB-lite"/>
    </source>
</evidence>
<feature type="transmembrane region" description="Helical" evidence="2">
    <location>
        <begin position="50"/>
        <end position="69"/>
    </location>
</feature>
<feature type="transmembrane region" description="Helical" evidence="2">
    <location>
        <begin position="116"/>
        <end position="140"/>
    </location>
</feature>
<feature type="region of interest" description="Disordered" evidence="1">
    <location>
        <begin position="312"/>
        <end position="345"/>
    </location>
</feature>
<evidence type="ECO:0000313" key="4">
    <source>
        <dbReference type="Proteomes" id="UP000031838"/>
    </source>
</evidence>
<name>A0A0B6RTQ4_BURPL</name>
<keyword evidence="2" id="KW-1133">Transmembrane helix</keyword>
<dbReference type="EMBL" id="CP002580">
    <property type="protein sequence ID" value="AJK45549.1"/>
    <property type="molecule type" value="Genomic_DNA"/>
</dbReference>
<keyword evidence="4" id="KW-1185">Reference proteome</keyword>
<evidence type="ECO:0000313" key="3">
    <source>
        <dbReference type="EMBL" id="AJK45549.1"/>
    </source>
</evidence>
<keyword evidence="2" id="KW-0472">Membrane</keyword>
<reference evidence="3 4" key="2">
    <citation type="journal article" date="2016" name="Appl. Microbiol. Biotechnol.">
        <title>Mutations improving production and secretion of extracellular lipase by Burkholderia glumae PG1.</title>
        <authorList>
            <person name="Knapp A."/>
            <person name="Voget S."/>
            <person name="Gao R."/>
            <person name="Zaburannyi N."/>
            <person name="Krysciak D."/>
            <person name="Breuer M."/>
            <person name="Hauer B."/>
            <person name="Streit W.R."/>
            <person name="Muller R."/>
            <person name="Daniel R."/>
            <person name="Jaeger K.E."/>
        </authorList>
    </citation>
    <scope>NUCLEOTIDE SEQUENCE [LARGE SCALE GENOMIC DNA]</scope>
    <source>
        <strain evidence="3 4">PG1</strain>
    </source>
</reference>
<dbReference type="AlphaFoldDB" id="A0A0B6RTQ4"/>
<feature type="region of interest" description="Disordered" evidence="1">
    <location>
        <begin position="265"/>
        <end position="299"/>
    </location>
</feature>